<evidence type="ECO:0000313" key="1">
    <source>
        <dbReference type="EMBL" id="MBD2194759.1"/>
    </source>
</evidence>
<sequence length="632" mass="74508">MSISEPIKQFSKWIQSFNYQILQNIDDVKDKFILPMFQYLGYPDVLVKNNANSEINTIYFQPDIVEPNNTDTALVIINIYNPHVRNLSPAIVASRLGSFSLKTLFFIITNGYEIKVFQYWRYRPAYCLFDITINDLRHQELSAELYQALNFHHVSLMNKNLDNFFTFQHHNLLEKHLRRYTYWQDLLSKTDFQPEVTKKANQLLVVKPKIAIKCNLPQLSSPGDCEIEFSNILFRGIKISLNHRQILSKLMIGLNTQPHWQCRPFLRQVDNNIFEAVLGETTIILSELEAIDLCLCIDEICREYKKLLIDFENVLETWEFEFVEFAGIRGFKICDVDPKLWELMYKFAHEFTYYKGKSEWHLFYHDNFSLRLSQGIRDRALITPKASGYCSLLPYPKISIIYNINEIHLQSLGKAAENAWQKNLGAQGTWTAKYTQQWLLEKYIPQVINYYSQQAHFSVNEIVTAIKTAQPKRIEILGIDDIKNFLPYLRDIQSWFNLYKENLAAVRLRLYYRTFTNLVRNTDSSINGMDYLIANLQKIDWQNSPGIADSKISLYRKFSSFKNVINCLDEQVTRINNQEYEKSINADLMTRIFIWIMENGKISYSQPQMNAAKQALLTLWEECRFEMRYVFF</sequence>
<accession>A0ABR8A4J0</accession>
<organism evidence="1 2">
    <name type="scientific">Calothrix parietina FACHB-288</name>
    <dbReference type="NCBI Taxonomy" id="2692896"/>
    <lineage>
        <taxon>Bacteria</taxon>
        <taxon>Bacillati</taxon>
        <taxon>Cyanobacteriota</taxon>
        <taxon>Cyanophyceae</taxon>
        <taxon>Nostocales</taxon>
        <taxon>Calotrichaceae</taxon>
        <taxon>Calothrix</taxon>
    </lineage>
</organism>
<evidence type="ECO:0000313" key="2">
    <source>
        <dbReference type="Proteomes" id="UP000658514"/>
    </source>
</evidence>
<dbReference type="Proteomes" id="UP000658514">
    <property type="component" value="Unassembled WGS sequence"/>
</dbReference>
<keyword evidence="2" id="KW-1185">Reference proteome</keyword>
<gene>
    <name evidence="1" type="ORF">H6G24_04515</name>
</gene>
<name>A0ABR8A4J0_9CYAN</name>
<comment type="caution">
    <text evidence="1">The sequence shown here is derived from an EMBL/GenBank/DDBJ whole genome shotgun (WGS) entry which is preliminary data.</text>
</comment>
<protein>
    <recommendedName>
        <fullName evidence="3">Type I restriction enzyme R protein N-terminal domain-containing protein</fullName>
    </recommendedName>
</protein>
<evidence type="ECO:0008006" key="3">
    <source>
        <dbReference type="Google" id="ProtNLM"/>
    </source>
</evidence>
<reference evidence="1 2" key="1">
    <citation type="journal article" date="2020" name="ISME J.">
        <title>Comparative genomics reveals insights into cyanobacterial evolution and habitat adaptation.</title>
        <authorList>
            <person name="Chen M.Y."/>
            <person name="Teng W.K."/>
            <person name="Zhao L."/>
            <person name="Hu C.X."/>
            <person name="Zhou Y.K."/>
            <person name="Han B.P."/>
            <person name="Song L.R."/>
            <person name="Shu W.S."/>
        </authorList>
    </citation>
    <scope>NUCLEOTIDE SEQUENCE [LARGE SCALE GENOMIC DNA]</scope>
    <source>
        <strain evidence="1 2">FACHB-288</strain>
    </source>
</reference>
<dbReference type="EMBL" id="JACJQH010000005">
    <property type="protein sequence ID" value="MBD2194759.1"/>
    <property type="molecule type" value="Genomic_DNA"/>
</dbReference>
<proteinExistence type="predicted"/>